<evidence type="ECO:0000313" key="1">
    <source>
        <dbReference type="EMBL" id="JAE08805.1"/>
    </source>
</evidence>
<accession>A0A0A9F6Z3</accession>
<sequence length="45" mass="5519">MRRKWGVEKTFKLLLTNGTIQVRFIKRSFRPRQTCNMWFIRSSSI</sequence>
<protein>
    <submittedName>
        <fullName evidence="1">Uncharacterized protein</fullName>
    </submittedName>
</protein>
<reference evidence="1" key="1">
    <citation type="submission" date="2014-09" db="EMBL/GenBank/DDBJ databases">
        <authorList>
            <person name="Magalhaes I.L.F."/>
            <person name="Oliveira U."/>
            <person name="Santos F.R."/>
            <person name="Vidigal T.H.D.A."/>
            <person name="Brescovit A.D."/>
            <person name="Santos A.J."/>
        </authorList>
    </citation>
    <scope>NUCLEOTIDE SEQUENCE</scope>
    <source>
        <tissue evidence="1">Shoot tissue taken approximately 20 cm above the soil surface</tissue>
    </source>
</reference>
<organism evidence="1">
    <name type="scientific">Arundo donax</name>
    <name type="common">Giant reed</name>
    <name type="synonym">Donax arundinaceus</name>
    <dbReference type="NCBI Taxonomy" id="35708"/>
    <lineage>
        <taxon>Eukaryota</taxon>
        <taxon>Viridiplantae</taxon>
        <taxon>Streptophyta</taxon>
        <taxon>Embryophyta</taxon>
        <taxon>Tracheophyta</taxon>
        <taxon>Spermatophyta</taxon>
        <taxon>Magnoliopsida</taxon>
        <taxon>Liliopsida</taxon>
        <taxon>Poales</taxon>
        <taxon>Poaceae</taxon>
        <taxon>PACMAD clade</taxon>
        <taxon>Arundinoideae</taxon>
        <taxon>Arundineae</taxon>
        <taxon>Arundo</taxon>
    </lineage>
</organism>
<dbReference type="AlphaFoldDB" id="A0A0A9F6Z3"/>
<name>A0A0A9F6Z3_ARUDO</name>
<reference evidence="1" key="2">
    <citation type="journal article" date="2015" name="Data Brief">
        <title>Shoot transcriptome of the giant reed, Arundo donax.</title>
        <authorList>
            <person name="Barrero R.A."/>
            <person name="Guerrero F.D."/>
            <person name="Moolhuijzen P."/>
            <person name="Goolsby J.A."/>
            <person name="Tidwell J."/>
            <person name="Bellgard S.E."/>
            <person name="Bellgard M.I."/>
        </authorList>
    </citation>
    <scope>NUCLEOTIDE SEQUENCE</scope>
    <source>
        <tissue evidence="1">Shoot tissue taken approximately 20 cm above the soil surface</tissue>
    </source>
</reference>
<proteinExistence type="predicted"/>
<dbReference type="EMBL" id="GBRH01189091">
    <property type="protein sequence ID" value="JAE08805.1"/>
    <property type="molecule type" value="Transcribed_RNA"/>
</dbReference>